<keyword evidence="2" id="KW-1185">Reference proteome</keyword>
<evidence type="ECO:0000313" key="2">
    <source>
        <dbReference type="Proteomes" id="UP000247810"/>
    </source>
</evidence>
<organism evidence="1 2">
    <name type="scientific">Aspergillus ellipticus CBS 707.79</name>
    <dbReference type="NCBI Taxonomy" id="1448320"/>
    <lineage>
        <taxon>Eukaryota</taxon>
        <taxon>Fungi</taxon>
        <taxon>Dikarya</taxon>
        <taxon>Ascomycota</taxon>
        <taxon>Pezizomycotina</taxon>
        <taxon>Eurotiomycetes</taxon>
        <taxon>Eurotiomycetidae</taxon>
        <taxon>Eurotiales</taxon>
        <taxon>Aspergillaceae</taxon>
        <taxon>Aspergillus</taxon>
        <taxon>Aspergillus subgen. Circumdati</taxon>
    </lineage>
</organism>
<sequence length="63" mass="7254">MHKQTITPYRYLNELQIDSPMQSKPPNYLTSPLPSPRHLELTPVSLPVLCPLPALLIRSRFRS</sequence>
<dbReference type="Proteomes" id="UP000247810">
    <property type="component" value="Unassembled WGS sequence"/>
</dbReference>
<accession>A0A319CVX9</accession>
<protein>
    <submittedName>
        <fullName evidence="1">Uncharacterized protein</fullName>
    </submittedName>
</protein>
<proteinExistence type="predicted"/>
<dbReference type="EMBL" id="KZ826066">
    <property type="protein sequence ID" value="PYH88779.1"/>
    <property type="molecule type" value="Genomic_DNA"/>
</dbReference>
<name>A0A319CVX9_9EURO</name>
<reference evidence="1 2" key="1">
    <citation type="submission" date="2018-02" db="EMBL/GenBank/DDBJ databases">
        <title>The genomes of Aspergillus section Nigri reveals drivers in fungal speciation.</title>
        <authorList>
            <consortium name="DOE Joint Genome Institute"/>
            <person name="Vesth T.C."/>
            <person name="Nybo J."/>
            <person name="Theobald S."/>
            <person name="Brandl J."/>
            <person name="Frisvad J.C."/>
            <person name="Nielsen K.F."/>
            <person name="Lyhne E.K."/>
            <person name="Kogle M.E."/>
            <person name="Kuo A."/>
            <person name="Riley R."/>
            <person name="Clum A."/>
            <person name="Nolan M."/>
            <person name="Lipzen A."/>
            <person name="Salamov A."/>
            <person name="Henrissat B."/>
            <person name="Wiebenga A."/>
            <person name="De vries R.P."/>
            <person name="Grigoriev I.V."/>
            <person name="Mortensen U.H."/>
            <person name="Andersen M.R."/>
            <person name="Baker S.E."/>
        </authorList>
    </citation>
    <scope>NUCLEOTIDE SEQUENCE [LARGE SCALE GENOMIC DNA]</scope>
    <source>
        <strain evidence="1 2">CBS 707.79</strain>
    </source>
</reference>
<dbReference type="AlphaFoldDB" id="A0A319CVX9"/>
<evidence type="ECO:0000313" key="1">
    <source>
        <dbReference type="EMBL" id="PYH88779.1"/>
    </source>
</evidence>
<gene>
    <name evidence="1" type="ORF">BO71DRAFT_403577</name>
</gene>
<dbReference type="VEuPathDB" id="FungiDB:BO71DRAFT_403577"/>